<reference evidence="2 3" key="1">
    <citation type="submission" date="2019-02" db="EMBL/GenBank/DDBJ databases">
        <title>The draft genome of Acinetobacter halotolerans strain JCM 31009.</title>
        <authorList>
            <person name="Qin J."/>
            <person name="Feng Y."/>
            <person name="Nemec A."/>
            <person name="Zong Z."/>
        </authorList>
    </citation>
    <scope>NUCLEOTIDE SEQUENCE [LARGE SCALE GENOMIC DNA]</scope>
    <source>
        <strain evidence="2 3">JCM 31009</strain>
    </source>
</reference>
<keyword evidence="1" id="KW-0732">Signal</keyword>
<sequence length="225" mass="24451">MIKTFLVASLLLTGLVFTGCASSPAVNKDMTVYKQHMPKSILVLPPVNDSPDVKATYSYWPTVITPVAEAGYYVFPISVVDSMFKENGVTNGHDAQSIPTQKLHEIFGADAALYIRIKEYGSKYQVIQSVATVSVEAKLVDLKTNETLWTGEKKAVQSSNNGNNDLLTALVGALVEQIAGSLSDRAYPLATIVNMQLFTPTQHNPGLGLLYGPRSPRYQQDGVVK</sequence>
<feature type="signal peptide" evidence="1">
    <location>
        <begin position="1"/>
        <end position="21"/>
    </location>
</feature>
<dbReference type="PROSITE" id="PS51257">
    <property type="entry name" value="PROKAR_LIPOPROTEIN"/>
    <property type="match status" value="1"/>
</dbReference>
<evidence type="ECO:0008006" key="4">
    <source>
        <dbReference type="Google" id="ProtNLM"/>
    </source>
</evidence>
<dbReference type="EMBL" id="SGIM01000007">
    <property type="protein sequence ID" value="RZF52139.1"/>
    <property type="molecule type" value="Genomic_DNA"/>
</dbReference>
<protein>
    <recommendedName>
        <fullName evidence="4">DUF799 domain-containing protein</fullName>
    </recommendedName>
</protein>
<dbReference type="Gene3D" id="3.40.50.10610">
    <property type="entry name" value="ABC-type transport auxiliary lipoprotein component"/>
    <property type="match status" value="1"/>
</dbReference>
<keyword evidence="3" id="KW-1185">Reference proteome</keyword>
<proteinExistence type="predicted"/>
<feature type="chain" id="PRO_5020559592" description="DUF799 domain-containing protein" evidence="1">
    <location>
        <begin position="22"/>
        <end position="225"/>
    </location>
</feature>
<organism evidence="2 3">
    <name type="scientific">Acinetobacter halotolerans</name>
    <dbReference type="NCBI Taxonomy" id="1752076"/>
    <lineage>
        <taxon>Bacteria</taxon>
        <taxon>Pseudomonadati</taxon>
        <taxon>Pseudomonadota</taxon>
        <taxon>Gammaproteobacteria</taxon>
        <taxon>Moraxellales</taxon>
        <taxon>Moraxellaceae</taxon>
        <taxon>Acinetobacter</taxon>
    </lineage>
</organism>
<name>A0A4Q6XA46_9GAMM</name>
<comment type="caution">
    <text evidence="2">The sequence shown here is derived from an EMBL/GenBank/DDBJ whole genome shotgun (WGS) entry which is preliminary data.</text>
</comment>
<dbReference type="InterPro" id="IPR008517">
    <property type="entry name" value="GNA1162-like"/>
</dbReference>
<dbReference type="Proteomes" id="UP000292110">
    <property type="component" value="Unassembled WGS sequence"/>
</dbReference>
<gene>
    <name evidence="2" type="ORF">EXE30_09785</name>
</gene>
<accession>A0A4Q6XA46</accession>
<dbReference type="AlphaFoldDB" id="A0A4Q6XA46"/>
<dbReference type="RefSeq" id="WP_130162216.1">
    <property type="nucleotide sequence ID" value="NZ_SGIM01000007.1"/>
</dbReference>
<evidence type="ECO:0000313" key="2">
    <source>
        <dbReference type="EMBL" id="RZF52139.1"/>
    </source>
</evidence>
<dbReference type="Pfam" id="PF05643">
    <property type="entry name" value="GNA1162-like"/>
    <property type="match status" value="1"/>
</dbReference>
<evidence type="ECO:0000313" key="3">
    <source>
        <dbReference type="Proteomes" id="UP000292110"/>
    </source>
</evidence>
<evidence type="ECO:0000256" key="1">
    <source>
        <dbReference type="SAM" id="SignalP"/>
    </source>
</evidence>